<dbReference type="PANTHER" id="PTHR47035">
    <property type="entry name" value="OS11G0150450 PROTEIN"/>
    <property type="match status" value="1"/>
</dbReference>
<dbReference type="Pfam" id="PF13639">
    <property type="entry name" value="zf-RING_2"/>
    <property type="match status" value="1"/>
</dbReference>
<dbReference type="SUPFAM" id="SSF57850">
    <property type="entry name" value="RING/U-box"/>
    <property type="match status" value="1"/>
</dbReference>
<dbReference type="GO" id="GO:0008270">
    <property type="term" value="F:zinc ion binding"/>
    <property type="evidence" value="ECO:0007669"/>
    <property type="project" value="UniProtKB-KW"/>
</dbReference>
<feature type="region of interest" description="Disordered" evidence="2">
    <location>
        <begin position="1"/>
        <end position="119"/>
    </location>
</feature>
<dbReference type="PROSITE" id="PS50089">
    <property type="entry name" value="ZF_RING_2"/>
    <property type="match status" value="1"/>
</dbReference>
<feature type="compositionally biased region" description="Pro residues" evidence="2">
    <location>
        <begin position="1181"/>
        <end position="1191"/>
    </location>
</feature>
<feature type="compositionally biased region" description="Low complexity" evidence="2">
    <location>
        <begin position="29"/>
        <end position="49"/>
    </location>
</feature>
<feature type="region of interest" description="Disordered" evidence="2">
    <location>
        <begin position="914"/>
        <end position="1027"/>
    </location>
</feature>
<feature type="region of interest" description="Disordered" evidence="2">
    <location>
        <begin position="410"/>
        <end position="459"/>
    </location>
</feature>
<evidence type="ECO:0000256" key="1">
    <source>
        <dbReference type="PROSITE-ProRule" id="PRU00175"/>
    </source>
</evidence>
<feature type="compositionally biased region" description="Polar residues" evidence="2">
    <location>
        <begin position="58"/>
        <end position="112"/>
    </location>
</feature>
<evidence type="ECO:0000256" key="2">
    <source>
        <dbReference type="SAM" id="MobiDB-lite"/>
    </source>
</evidence>
<feature type="compositionally biased region" description="Basic and acidic residues" evidence="2">
    <location>
        <begin position="432"/>
        <end position="445"/>
    </location>
</feature>
<dbReference type="Proteomes" id="UP001385951">
    <property type="component" value="Unassembled WGS sequence"/>
</dbReference>
<keyword evidence="5" id="KW-1185">Reference proteome</keyword>
<keyword evidence="1" id="KW-0863">Zinc-finger</keyword>
<feature type="region of interest" description="Disordered" evidence="2">
    <location>
        <begin position="565"/>
        <end position="618"/>
    </location>
</feature>
<dbReference type="AlphaFoldDB" id="A0AAW0GI04"/>
<feature type="region of interest" description="Disordered" evidence="2">
    <location>
        <begin position="853"/>
        <end position="901"/>
    </location>
</feature>
<organism evidence="4 5">
    <name type="scientific">Cerrena zonata</name>
    <dbReference type="NCBI Taxonomy" id="2478898"/>
    <lineage>
        <taxon>Eukaryota</taxon>
        <taxon>Fungi</taxon>
        <taxon>Dikarya</taxon>
        <taxon>Basidiomycota</taxon>
        <taxon>Agaricomycotina</taxon>
        <taxon>Agaricomycetes</taxon>
        <taxon>Polyporales</taxon>
        <taxon>Cerrenaceae</taxon>
        <taxon>Cerrena</taxon>
    </lineage>
</organism>
<dbReference type="InterPro" id="IPR001841">
    <property type="entry name" value="Znf_RING"/>
</dbReference>
<feature type="compositionally biased region" description="Polar residues" evidence="2">
    <location>
        <begin position="716"/>
        <end position="740"/>
    </location>
</feature>
<feature type="compositionally biased region" description="Low complexity" evidence="2">
    <location>
        <begin position="1192"/>
        <end position="1202"/>
    </location>
</feature>
<protein>
    <recommendedName>
        <fullName evidence="3">RING-type domain-containing protein</fullName>
    </recommendedName>
</protein>
<name>A0AAW0GI04_9APHY</name>
<feature type="compositionally biased region" description="Polar residues" evidence="2">
    <location>
        <begin position="288"/>
        <end position="299"/>
    </location>
</feature>
<feature type="compositionally biased region" description="Polar residues" evidence="2">
    <location>
        <begin position="968"/>
        <end position="983"/>
    </location>
</feature>
<dbReference type="PANTHER" id="PTHR47035:SF3">
    <property type="entry name" value="OS11G0150450 PROTEIN"/>
    <property type="match status" value="1"/>
</dbReference>
<feature type="region of interest" description="Disordered" evidence="2">
    <location>
        <begin position="274"/>
        <end position="394"/>
    </location>
</feature>
<feature type="compositionally biased region" description="Polar residues" evidence="2">
    <location>
        <begin position="751"/>
        <end position="778"/>
    </location>
</feature>
<feature type="compositionally biased region" description="Polar residues" evidence="2">
    <location>
        <begin position="449"/>
        <end position="458"/>
    </location>
</feature>
<feature type="compositionally biased region" description="Basic and acidic residues" evidence="2">
    <location>
        <begin position="870"/>
        <end position="883"/>
    </location>
</feature>
<feature type="compositionally biased region" description="Low complexity" evidence="2">
    <location>
        <begin position="587"/>
        <end position="618"/>
    </location>
</feature>
<dbReference type="SMART" id="SM00184">
    <property type="entry name" value="RING"/>
    <property type="match status" value="1"/>
</dbReference>
<feature type="compositionally biased region" description="Acidic residues" evidence="2">
    <location>
        <begin position="1237"/>
        <end position="1253"/>
    </location>
</feature>
<evidence type="ECO:0000259" key="3">
    <source>
        <dbReference type="PROSITE" id="PS50089"/>
    </source>
</evidence>
<feature type="compositionally biased region" description="Low complexity" evidence="2">
    <location>
        <begin position="493"/>
        <end position="509"/>
    </location>
</feature>
<feature type="compositionally biased region" description="Low complexity" evidence="2">
    <location>
        <begin position="301"/>
        <end position="329"/>
    </location>
</feature>
<feature type="region of interest" description="Disordered" evidence="2">
    <location>
        <begin position="1233"/>
        <end position="1260"/>
    </location>
</feature>
<feature type="domain" description="RING-type" evidence="3">
    <location>
        <begin position="1109"/>
        <end position="1151"/>
    </location>
</feature>
<feature type="region of interest" description="Disordered" evidence="2">
    <location>
        <begin position="1176"/>
        <end position="1218"/>
    </location>
</feature>
<evidence type="ECO:0000313" key="4">
    <source>
        <dbReference type="EMBL" id="KAK7689532.1"/>
    </source>
</evidence>
<proteinExistence type="predicted"/>
<keyword evidence="1" id="KW-0862">Zinc</keyword>
<dbReference type="EMBL" id="JASBNA010000008">
    <property type="protein sequence ID" value="KAK7689532.1"/>
    <property type="molecule type" value="Genomic_DNA"/>
</dbReference>
<gene>
    <name evidence="4" type="ORF">QCA50_007324</name>
</gene>
<reference evidence="4 5" key="1">
    <citation type="submission" date="2022-09" db="EMBL/GenBank/DDBJ databases">
        <authorList>
            <person name="Palmer J.M."/>
        </authorList>
    </citation>
    <scope>NUCLEOTIDE SEQUENCE [LARGE SCALE GENOMIC DNA]</scope>
    <source>
        <strain evidence="4 5">DSM 7382</strain>
    </source>
</reference>
<feature type="compositionally biased region" description="Low complexity" evidence="2">
    <location>
        <begin position="992"/>
        <end position="1018"/>
    </location>
</feature>
<dbReference type="InterPro" id="IPR053070">
    <property type="entry name" value="RING-type_E3_ubiquitin-ligase"/>
</dbReference>
<sequence>MEYNPQLGHRAHSVVNKRTFDQYQADEVPVASGSASSSPSSASDNMSDDPTTRKRVRSSSPHPDSPTPQRQDTDMAQSATAPAPESGTSDGPSLTDILASSSTLPIHLSTTPPHVPDTENLAPAERLQRSLAHSGAFDRQLDLIRRSISPGFAPTRWPTPSPVSSDDEQEFPYIPQPDNTRANNNNNDIGRNMSTSSLAHALGPPHPQPVPPHAAVSAPIPEPDDAFDLVTVATMDTESLQNRDQDDLSDIEMDDHAFELVDAQLVESQLFPTLAPTAPSQPGPSGISRPQENSPSRHSVTSDTSSAYFSASSQSSPARPTQPSTSVQPQPTPPRHPILPFLLTFSSAPTASDSYDSDSSAASLQAHPSVEDHRSSISSISSQSPPVDDVRPETDFSSMFDFFRRDATTTRVAGQGGPGAGGSIANTDPLDASERGRYERPHRPLPEATPSNPESSTPHVRFNHTYISRPRMLPTVRPLPPNRRTDVGVQANPASTSPTSPSAPTTSSAEFQRPQNLRAAIHDILQDSQRFPRLAELDRGNSSNLPETGLDIRLRIGRNGQVLSATEYQAPATADDDQSTRTMRTTPYSANPANSSTASSTNPPSSSPTRPYPVSSVPPVNPSLGFRMFPDLTFPTSNGPRAPLPNTSPTNAASYPTMPGAYTNINVDNFRGPFRDTMRRTLELRSRQAGNNANNNINNNARSGQQYPYPTIVSRTTAAPPISTNPTGRTHYSNDGSIVSNPYYPFVPPGRSTTGAPPPQESSSPHTARATETTSSLSPLPYRPQYPSFFSTSRSSHESNTPFLGWGYSNMDSSTDLHNWGEALRTDMTPRSGANPPSRLSLGHVPVPWTAGVVPSDDELGSGSDTVSVSRRDSTVNRREVETLHNTTRSSSDQQFSQLRLPPTHISTQYQQLPIREPPVPQGSTNQSIPRHRQQHLQSMMRQEQHEQRQQSRVQSSLRAGRMLNRPLPSSVSNAPVESSRSAIRSLARNLASRPNPSDSSARSNSSSQSNAANALRSSRARRAELSTERHLADLERRQSAAHRRWDDGLDLLVDDLAARERELERAVSQSAIIFGELHPRNTPRQAIANLPSGTYGQWSTPGETEECCPICLDDYQPDTEVLRIPACQHWIHKPCLTQWLGRANTCPICRASVGRSTTAPRPAPSAPASILRRFTRRHQPPNPTPVPAPGPSRTNNRNTDNNRPRPVPLPTPRRRTTLEDLMAADFAFSTIPDLDLVIDDSSDEDDDDDDDATPFPGSL</sequence>
<feature type="compositionally biased region" description="Low complexity" evidence="2">
    <location>
        <begin position="346"/>
        <end position="363"/>
    </location>
</feature>
<feature type="region of interest" description="Disordered" evidence="2">
    <location>
        <begin position="716"/>
        <end position="782"/>
    </location>
</feature>
<feature type="region of interest" description="Disordered" evidence="2">
    <location>
        <begin position="472"/>
        <end position="510"/>
    </location>
</feature>
<dbReference type="Gene3D" id="3.30.40.10">
    <property type="entry name" value="Zinc/RING finger domain, C3HC4 (zinc finger)"/>
    <property type="match status" value="1"/>
</dbReference>
<evidence type="ECO:0000313" key="5">
    <source>
        <dbReference type="Proteomes" id="UP001385951"/>
    </source>
</evidence>
<accession>A0AAW0GI04</accession>
<feature type="compositionally biased region" description="Polar residues" evidence="2">
    <location>
        <begin position="884"/>
        <end position="898"/>
    </location>
</feature>
<keyword evidence="1" id="KW-0479">Metal-binding</keyword>
<comment type="caution">
    <text evidence="4">The sequence shown here is derived from an EMBL/GenBank/DDBJ whole genome shotgun (WGS) entry which is preliminary data.</text>
</comment>
<dbReference type="InterPro" id="IPR013083">
    <property type="entry name" value="Znf_RING/FYVE/PHD"/>
</dbReference>